<protein>
    <submittedName>
        <fullName evidence="2">Uncharacterized protein</fullName>
    </submittedName>
</protein>
<proteinExistence type="predicted"/>
<dbReference type="OrthoDB" id="551422at2759"/>
<evidence type="ECO:0000313" key="3">
    <source>
        <dbReference type="Proteomes" id="UP000007264"/>
    </source>
</evidence>
<dbReference type="GeneID" id="17039995"/>
<dbReference type="AlphaFoldDB" id="I0YUE1"/>
<dbReference type="KEGG" id="csl:COCSUDRAFT_53931"/>
<dbReference type="InterPro" id="IPR029041">
    <property type="entry name" value="FAD-linked_oxidoreductase-like"/>
</dbReference>
<dbReference type="RefSeq" id="XP_005646554.1">
    <property type="nucleotide sequence ID" value="XM_005646497.1"/>
</dbReference>
<gene>
    <name evidence="2" type="ORF">COCSUDRAFT_53931</name>
</gene>
<sequence>MSSVGSSWRLELFFKSKKDLQEKVLPFLKENGIKRVNITNKTKEDQLLECCQLITSAIPSAQVCVHYSFKWNYKHNVDQSLEAFSKFCACLSEDKQSSALLISGGKKRKLDTVEALQRLGASACNFAMPPIYVAFNPYFPSKAEAAEERKRMQRKLDSGLVRGIYLQMGTDLKLLKEGLDFLKEAGSTRQDSPMNLYGSIFLPSKRLLAQMRFRPWNGVFLSDEYLSNVDKARSITSDILNSYSQHGVTPLVESNICTSQELRQCLDLLEESHRTA</sequence>
<organism evidence="2 3">
    <name type="scientific">Coccomyxa subellipsoidea (strain C-169)</name>
    <name type="common">Green microalga</name>
    <dbReference type="NCBI Taxonomy" id="574566"/>
    <lineage>
        <taxon>Eukaryota</taxon>
        <taxon>Viridiplantae</taxon>
        <taxon>Chlorophyta</taxon>
        <taxon>core chlorophytes</taxon>
        <taxon>Trebouxiophyceae</taxon>
        <taxon>Trebouxiophyceae incertae sedis</taxon>
        <taxon>Coccomyxaceae</taxon>
        <taxon>Coccomyxa</taxon>
        <taxon>Coccomyxa subellipsoidea</taxon>
    </lineage>
</organism>
<evidence type="ECO:0000313" key="2">
    <source>
        <dbReference type="EMBL" id="EIE22010.1"/>
    </source>
</evidence>
<keyword evidence="3" id="KW-1185">Reference proteome</keyword>
<comment type="caution">
    <text evidence="2">The sequence shown here is derived from an EMBL/GenBank/DDBJ whole genome shotgun (WGS) entry which is preliminary data.</text>
</comment>
<dbReference type="eggNOG" id="ENOG502S10R">
    <property type="taxonomic scope" value="Eukaryota"/>
</dbReference>
<dbReference type="EMBL" id="AGSI01000011">
    <property type="protein sequence ID" value="EIE22010.1"/>
    <property type="molecule type" value="Genomic_DNA"/>
</dbReference>
<accession>I0YUE1</accession>
<dbReference type="Proteomes" id="UP000007264">
    <property type="component" value="Unassembled WGS sequence"/>
</dbReference>
<name>I0YUE1_COCSC</name>
<dbReference type="GO" id="GO:0016491">
    <property type="term" value="F:oxidoreductase activity"/>
    <property type="evidence" value="ECO:0007669"/>
    <property type="project" value="UniProtKB-KW"/>
</dbReference>
<evidence type="ECO:0000256" key="1">
    <source>
        <dbReference type="ARBA" id="ARBA00023002"/>
    </source>
</evidence>
<keyword evidence="1" id="KW-0560">Oxidoreductase</keyword>
<reference evidence="2 3" key="1">
    <citation type="journal article" date="2012" name="Genome Biol.">
        <title>The genome of the polar eukaryotic microalga coccomyxa subellipsoidea reveals traits of cold adaptation.</title>
        <authorList>
            <person name="Blanc G."/>
            <person name="Agarkova I."/>
            <person name="Grimwood J."/>
            <person name="Kuo A."/>
            <person name="Brueggeman A."/>
            <person name="Dunigan D."/>
            <person name="Gurnon J."/>
            <person name="Ladunga I."/>
            <person name="Lindquist E."/>
            <person name="Lucas S."/>
            <person name="Pangilinan J."/>
            <person name="Proschold T."/>
            <person name="Salamov A."/>
            <person name="Schmutz J."/>
            <person name="Weeks D."/>
            <person name="Yamada T."/>
            <person name="Claverie J.M."/>
            <person name="Grigoriev I."/>
            <person name="Van Etten J."/>
            <person name="Lomsadze A."/>
            <person name="Borodovsky M."/>
        </authorList>
    </citation>
    <scope>NUCLEOTIDE SEQUENCE [LARGE SCALE GENOMIC DNA]</scope>
    <source>
        <strain evidence="2 3">C-169</strain>
    </source>
</reference>
<dbReference type="SUPFAM" id="SSF51730">
    <property type="entry name" value="FAD-linked oxidoreductase"/>
    <property type="match status" value="1"/>
</dbReference>